<dbReference type="KEGG" id="knv:Pan216_04420"/>
<reference evidence="1 2" key="1">
    <citation type="submission" date="2019-02" db="EMBL/GenBank/DDBJ databases">
        <title>Deep-cultivation of Planctomycetes and their phenomic and genomic characterization uncovers novel biology.</title>
        <authorList>
            <person name="Wiegand S."/>
            <person name="Jogler M."/>
            <person name="Boedeker C."/>
            <person name="Pinto D."/>
            <person name="Vollmers J."/>
            <person name="Rivas-Marin E."/>
            <person name="Kohn T."/>
            <person name="Peeters S.H."/>
            <person name="Heuer A."/>
            <person name="Rast P."/>
            <person name="Oberbeckmann S."/>
            <person name="Bunk B."/>
            <person name="Jeske O."/>
            <person name="Meyerdierks A."/>
            <person name="Storesund J.E."/>
            <person name="Kallscheuer N."/>
            <person name="Luecker S."/>
            <person name="Lage O.M."/>
            <person name="Pohl T."/>
            <person name="Merkel B.J."/>
            <person name="Hornburger P."/>
            <person name="Mueller R.-W."/>
            <person name="Bruemmer F."/>
            <person name="Labrenz M."/>
            <person name="Spormann A.M."/>
            <person name="Op den Camp H."/>
            <person name="Overmann J."/>
            <person name="Amann R."/>
            <person name="Jetten M.S.M."/>
            <person name="Mascher T."/>
            <person name="Medema M.H."/>
            <person name="Devos D.P."/>
            <person name="Kaster A.-K."/>
            <person name="Ovreas L."/>
            <person name="Rohde M."/>
            <person name="Galperin M.Y."/>
            <person name="Jogler C."/>
        </authorList>
    </citation>
    <scope>NUCLEOTIDE SEQUENCE [LARGE SCALE GENOMIC DNA]</scope>
    <source>
        <strain evidence="1 2">Pan216</strain>
    </source>
</reference>
<dbReference type="InterPro" id="IPR014942">
    <property type="entry name" value="AbiEii"/>
</dbReference>
<dbReference type="AlphaFoldDB" id="A0A518AY17"/>
<dbReference type="OrthoDB" id="9808443at2"/>
<accession>A0A518AY17</accession>
<evidence type="ECO:0000313" key="2">
    <source>
        <dbReference type="Proteomes" id="UP000317093"/>
    </source>
</evidence>
<dbReference type="RefSeq" id="WP_145254161.1">
    <property type="nucleotide sequence ID" value="NZ_CP036279.1"/>
</dbReference>
<dbReference type="EMBL" id="CP036279">
    <property type="protein sequence ID" value="QDU59611.1"/>
    <property type="molecule type" value="Genomic_DNA"/>
</dbReference>
<name>A0A518AY17_9BACT</name>
<protein>
    <recommendedName>
        <fullName evidence="3">Nucleotidyl transferase AbiEii toxin, Type IV TA system</fullName>
    </recommendedName>
</protein>
<evidence type="ECO:0000313" key="1">
    <source>
        <dbReference type="EMBL" id="QDU59611.1"/>
    </source>
</evidence>
<organism evidence="1 2">
    <name type="scientific">Kolteria novifilia</name>
    <dbReference type="NCBI Taxonomy" id="2527975"/>
    <lineage>
        <taxon>Bacteria</taxon>
        <taxon>Pseudomonadati</taxon>
        <taxon>Planctomycetota</taxon>
        <taxon>Planctomycetia</taxon>
        <taxon>Kolteriales</taxon>
        <taxon>Kolteriaceae</taxon>
        <taxon>Kolteria</taxon>
    </lineage>
</organism>
<proteinExistence type="predicted"/>
<evidence type="ECO:0008006" key="3">
    <source>
        <dbReference type="Google" id="ProtNLM"/>
    </source>
</evidence>
<gene>
    <name evidence="1" type="ORF">Pan216_04420</name>
</gene>
<sequence length="310" mass="35377">MTRENPRNMAASVRQRLMNKAKQQKEDFGLVLTRYGLERLLYRLSQSRHRDQFILKGAMLFQLWSGHVHRPTRDLDLLGYGDPAPERFQEILRDICGLDVEDDGLEFHAESVHAERMKEDEEYQGLRIKLQATLAPARIPIQIDIGFGDAINPGPNEVTYPTLLDLPAPTLKAYPRETVVAEKFQAMVMLGIANSRMKDFYDVWTLARQFEFSGSVLCSALRGTFQRRKTALPEQPPLALTTEFTEDRQKLTQWRAFVRKSKLDAEGTELTGIAESLRGFLMPPTDALVAGADFEMDWLPNGPWQARIEP</sequence>
<dbReference type="Pfam" id="PF08843">
    <property type="entry name" value="AbiEii"/>
    <property type="match status" value="1"/>
</dbReference>
<dbReference type="Proteomes" id="UP000317093">
    <property type="component" value="Chromosome"/>
</dbReference>
<keyword evidence="2" id="KW-1185">Reference proteome</keyword>